<gene>
    <name evidence="8" type="ORF">T265_10137</name>
</gene>
<dbReference type="GO" id="GO:0005524">
    <property type="term" value="F:ATP binding"/>
    <property type="evidence" value="ECO:0007669"/>
    <property type="project" value="UniProtKB-UniRule"/>
</dbReference>
<evidence type="ECO:0000256" key="2">
    <source>
        <dbReference type="ARBA" id="ARBA00012486"/>
    </source>
</evidence>
<keyword evidence="3" id="KW-0808">Transferase</keyword>
<keyword evidence="6" id="KW-0547">Nucleotide-binding</keyword>
<dbReference type="KEGG" id="ovi:T265_10137"/>
<dbReference type="EMBL" id="KL596957">
    <property type="protein sequence ID" value="KER21567.1"/>
    <property type="molecule type" value="Genomic_DNA"/>
</dbReference>
<evidence type="ECO:0000256" key="5">
    <source>
        <dbReference type="PROSITE-ProRule" id="PRU10133"/>
    </source>
</evidence>
<keyword evidence="9" id="KW-1185">Reference proteome</keyword>
<dbReference type="OrthoDB" id="9973183at2759"/>
<proteinExistence type="inferred from homology"/>
<keyword evidence="6" id="KW-0067">ATP-binding</keyword>
<dbReference type="SUPFAM" id="SSF54495">
    <property type="entry name" value="UBC-like"/>
    <property type="match status" value="1"/>
</dbReference>
<dbReference type="Gene3D" id="3.10.110.10">
    <property type="entry name" value="Ubiquitin Conjugating Enzyme"/>
    <property type="match status" value="1"/>
</dbReference>
<dbReference type="CTD" id="20324305"/>
<reference evidence="8 9" key="1">
    <citation type="submission" date="2013-11" db="EMBL/GenBank/DDBJ databases">
        <title>Opisthorchis viverrini - life in the bile duct.</title>
        <authorList>
            <person name="Young N.D."/>
            <person name="Nagarajan N."/>
            <person name="Lin S.J."/>
            <person name="Korhonen P.K."/>
            <person name="Jex A.R."/>
            <person name="Hall R.S."/>
            <person name="Safavi-Hemami H."/>
            <person name="Kaewkong W."/>
            <person name="Bertrand D."/>
            <person name="Gao S."/>
            <person name="Seet Q."/>
            <person name="Wongkham S."/>
            <person name="Teh B.T."/>
            <person name="Wongkham C."/>
            <person name="Intapan P.M."/>
            <person name="Maleewong W."/>
            <person name="Yang X."/>
            <person name="Hu M."/>
            <person name="Wang Z."/>
            <person name="Hofmann A."/>
            <person name="Sternberg P.W."/>
            <person name="Tan P."/>
            <person name="Wang J."/>
            <person name="Gasser R.B."/>
        </authorList>
    </citation>
    <scope>NUCLEOTIDE SEQUENCE [LARGE SCALE GENOMIC DNA]</scope>
</reference>
<dbReference type="Pfam" id="PF00179">
    <property type="entry name" value="UQ_con"/>
    <property type="match status" value="1"/>
</dbReference>
<dbReference type="EC" id="2.3.2.23" evidence="2"/>
<dbReference type="InterPro" id="IPR016135">
    <property type="entry name" value="UBQ-conjugating_enzyme/RWD"/>
</dbReference>
<dbReference type="STRING" id="6198.A0A074Z7K0"/>
<sequence length="214" mass="24290">MLSSEFATSSGVRQSCPLSPLLFNFVIDTIMEDSLPVSNACGVELLPGRLLTDIEYAEDVTVLGSDPVELATLKNASNQRIFRNVVVDDSNMRHWTGYIVPEEPPYNKGAFKIEIVFPAEYPFKPPKLLFKTPIYHPNIDENGQVCLPIIQSDNWKPATKIEYILQALVAMLHSPETERALRSELAEEYMKDMKKFMKNAEEFTRKHAEKIPDL</sequence>
<dbReference type="GO" id="GO:0061631">
    <property type="term" value="F:ubiquitin conjugating enzyme activity"/>
    <property type="evidence" value="ECO:0007669"/>
    <property type="project" value="UniProtKB-EC"/>
</dbReference>
<organism evidence="8 9">
    <name type="scientific">Opisthorchis viverrini</name>
    <name type="common">Southeast Asian liver fluke</name>
    <dbReference type="NCBI Taxonomy" id="6198"/>
    <lineage>
        <taxon>Eukaryota</taxon>
        <taxon>Metazoa</taxon>
        <taxon>Spiralia</taxon>
        <taxon>Lophotrochozoa</taxon>
        <taxon>Platyhelminthes</taxon>
        <taxon>Trematoda</taxon>
        <taxon>Digenea</taxon>
        <taxon>Opisthorchiida</taxon>
        <taxon>Opisthorchiata</taxon>
        <taxon>Opisthorchiidae</taxon>
        <taxon>Opisthorchis</taxon>
    </lineage>
</organism>
<evidence type="ECO:0000313" key="8">
    <source>
        <dbReference type="EMBL" id="KER21567.1"/>
    </source>
</evidence>
<evidence type="ECO:0000256" key="4">
    <source>
        <dbReference type="ARBA" id="ARBA00022786"/>
    </source>
</evidence>
<dbReference type="InterPro" id="IPR023313">
    <property type="entry name" value="UBQ-conjugating_AS"/>
</dbReference>
<dbReference type="FunFam" id="3.10.110.10:FF:000011">
    <property type="entry name" value="Ubiquitin-conjugating enzyme E2 L3"/>
    <property type="match status" value="1"/>
</dbReference>
<evidence type="ECO:0000256" key="6">
    <source>
        <dbReference type="RuleBase" id="RU362109"/>
    </source>
</evidence>
<evidence type="ECO:0000259" key="7">
    <source>
        <dbReference type="PROSITE" id="PS50127"/>
    </source>
</evidence>
<evidence type="ECO:0000256" key="1">
    <source>
        <dbReference type="ARBA" id="ARBA00000485"/>
    </source>
</evidence>
<dbReference type="PROSITE" id="PS00183">
    <property type="entry name" value="UBC_1"/>
    <property type="match status" value="1"/>
</dbReference>
<dbReference type="AlphaFoldDB" id="A0A074Z7K0"/>
<comment type="similarity">
    <text evidence="6">Belongs to the ubiquitin-conjugating enzyme family.</text>
</comment>
<dbReference type="GeneID" id="20324305"/>
<feature type="active site" description="Glycyl thioester intermediate" evidence="5">
    <location>
        <position position="146"/>
    </location>
</feature>
<feature type="domain" description="UBC core" evidence="7">
    <location>
        <begin position="61"/>
        <end position="209"/>
    </location>
</feature>
<dbReference type="PANTHER" id="PTHR24068">
    <property type="entry name" value="UBIQUITIN-CONJUGATING ENZYME E2"/>
    <property type="match status" value="1"/>
</dbReference>
<evidence type="ECO:0000313" key="9">
    <source>
        <dbReference type="Proteomes" id="UP000054324"/>
    </source>
</evidence>
<keyword evidence="4 6" id="KW-0833">Ubl conjugation pathway</keyword>
<dbReference type="PROSITE" id="PS50127">
    <property type="entry name" value="UBC_2"/>
    <property type="match status" value="1"/>
</dbReference>
<dbReference type="SMART" id="SM00212">
    <property type="entry name" value="UBCc"/>
    <property type="match status" value="1"/>
</dbReference>
<accession>A0A074Z7K0</accession>
<evidence type="ECO:0000256" key="3">
    <source>
        <dbReference type="ARBA" id="ARBA00022679"/>
    </source>
</evidence>
<protein>
    <recommendedName>
        <fullName evidence="2">E2 ubiquitin-conjugating enzyme</fullName>
        <ecNumber evidence="2">2.3.2.23</ecNumber>
    </recommendedName>
</protein>
<dbReference type="InterPro" id="IPR000608">
    <property type="entry name" value="UBC"/>
</dbReference>
<dbReference type="RefSeq" id="XP_009174680.1">
    <property type="nucleotide sequence ID" value="XM_009176416.1"/>
</dbReference>
<dbReference type="Proteomes" id="UP000054324">
    <property type="component" value="Unassembled WGS sequence"/>
</dbReference>
<comment type="catalytic activity">
    <reaction evidence="1">
        <text>S-ubiquitinyl-[E1 ubiquitin-activating enzyme]-L-cysteine + [E2 ubiquitin-conjugating enzyme]-L-cysteine = [E1 ubiquitin-activating enzyme]-L-cysteine + S-ubiquitinyl-[E2 ubiquitin-conjugating enzyme]-L-cysteine.</text>
        <dbReference type="EC" id="2.3.2.23"/>
    </reaction>
</comment>
<name>A0A074Z7K0_OPIVI</name>
<dbReference type="CDD" id="cd23801">
    <property type="entry name" value="UBCc_UBE2L3"/>
    <property type="match status" value="1"/>
</dbReference>